<feature type="transmembrane region" description="Helical" evidence="1">
    <location>
        <begin position="6"/>
        <end position="27"/>
    </location>
</feature>
<evidence type="ECO:0000256" key="1">
    <source>
        <dbReference type="SAM" id="Phobius"/>
    </source>
</evidence>
<dbReference type="EMBL" id="PPSL01000001">
    <property type="protein sequence ID" value="PQJ12899.1"/>
    <property type="molecule type" value="Genomic_DNA"/>
</dbReference>
<protein>
    <submittedName>
        <fullName evidence="2">Uncharacterized protein</fullName>
    </submittedName>
</protein>
<evidence type="ECO:0000313" key="3">
    <source>
        <dbReference type="Proteomes" id="UP000239872"/>
    </source>
</evidence>
<reference evidence="2 3" key="1">
    <citation type="submission" date="2018-01" db="EMBL/GenBank/DDBJ databases">
        <title>A novel member of the phylum Bacteroidetes isolated from glacier ice.</title>
        <authorList>
            <person name="Liu Q."/>
            <person name="Xin Y.-H."/>
        </authorList>
    </citation>
    <scope>NUCLEOTIDE SEQUENCE [LARGE SCALE GENOMIC DNA]</scope>
    <source>
        <strain evidence="2 3">RB1R16</strain>
    </source>
</reference>
<keyword evidence="1" id="KW-1133">Transmembrane helix</keyword>
<name>A0A2S7T115_9BACT</name>
<gene>
    <name evidence="2" type="ORF">CJD36_003905</name>
</gene>
<keyword evidence="3" id="KW-1185">Reference proteome</keyword>
<proteinExistence type="predicted"/>
<dbReference type="Proteomes" id="UP000239872">
    <property type="component" value="Unassembled WGS sequence"/>
</dbReference>
<evidence type="ECO:0000313" key="2">
    <source>
        <dbReference type="EMBL" id="PQJ12899.1"/>
    </source>
</evidence>
<dbReference type="RefSeq" id="WP_105037783.1">
    <property type="nucleotide sequence ID" value="NZ_PPSL01000001.1"/>
</dbReference>
<keyword evidence="1" id="KW-0812">Transmembrane</keyword>
<keyword evidence="1" id="KW-0472">Membrane</keyword>
<comment type="caution">
    <text evidence="2">The sequence shown here is derived from an EMBL/GenBank/DDBJ whole genome shotgun (WGS) entry which is preliminary data.</text>
</comment>
<sequence>MTNKRTIILVTFLVAVLISIFTPNFCVKKEKEYRETVYNNKNNFIYFSQFNSKIFEHSKGCNCWEAENTLKGRFSFSCKFTIQDSLVSHETEFWDSLDRNRIQNFMTDISLQNILFYRDSVKFVFIDGVTLLSKNRIKRYDLDNASLDSLLTIRF</sequence>
<dbReference type="AlphaFoldDB" id="A0A2S7T115"/>
<accession>A0A2S7T115</accession>
<organism evidence="2 3">
    <name type="scientific">Flavipsychrobacter stenotrophus</name>
    <dbReference type="NCBI Taxonomy" id="2077091"/>
    <lineage>
        <taxon>Bacteria</taxon>
        <taxon>Pseudomonadati</taxon>
        <taxon>Bacteroidota</taxon>
        <taxon>Chitinophagia</taxon>
        <taxon>Chitinophagales</taxon>
        <taxon>Chitinophagaceae</taxon>
        <taxon>Flavipsychrobacter</taxon>
    </lineage>
</organism>